<dbReference type="Gene3D" id="3.40.190.10">
    <property type="entry name" value="Periplasmic binding protein-like II"/>
    <property type="match status" value="2"/>
</dbReference>
<organism evidence="5 6">
    <name type="scientific">Alcanivorax hongdengensis A-11-3</name>
    <dbReference type="NCBI Taxonomy" id="1177179"/>
    <lineage>
        <taxon>Bacteria</taxon>
        <taxon>Pseudomonadati</taxon>
        <taxon>Pseudomonadota</taxon>
        <taxon>Gammaproteobacteria</taxon>
        <taxon>Oceanospirillales</taxon>
        <taxon>Alcanivoracaceae</taxon>
        <taxon>Alcanivorax</taxon>
    </lineage>
</organism>
<evidence type="ECO:0000313" key="5">
    <source>
        <dbReference type="EMBL" id="EKF74317.1"/>
    </source>
</evidence>
<dbReference type="CDD" id="cd13530">
    <property type="entry name" value="PBP2_peptides_like"/>
    <property type="match status" value="1"/>
</dbReference>
<sequence length="257" mass="28918">MTLKRLLGLGLLAWLLAGCASTGNEGQAAPLRVGVMPDYPPIVYRQQGSVSGLEADFARQLAEDLHRPLEFHQYALADLFDALDKGQIDIIMSGISITPARSQRYLFSEPYATIGQMAMIRQDDAMRLAVPGALRSGRYPVGYKFGTTGEQFVKQQVNGQTRGFNSNTEAIQALMDGDIDFYVHDAPTVWNLSNRTEYPVKLLGLYKPLTEERLAWVMRQGDFQLQQQVNDALQGWRDNGFLRQEKLHWIPVKILSR</sequence>
<keyword evidence="6" id="KW-1185">Reference proteome</keyword>
<dbReference type="PATRIC" id="fig|1177179.3.peg.1790"/>
<evidence type="ECO:0000256" key="2">
    <source>
        <dbReference type="ARBA" id="ARBA00022729"/>
    </source>
</evidence>
<dbReference type="SUPFAM" id="SSF53850">
    <property type="entry name" value="Periplasmic binding protein-like II"/>
    <property type="match status" value="1"/>
</dbReference>
<comment type="caution">
    <text evidence="5">The sequence shown here is derived from an EMBL/GenBank/DDBJ whole genome shotgun (WGS) entry which is preliminary data.</text>
</comment>
<feature type="chain" id="PRO_5003948501" evidence="3">
    <location>
        <begin position="23"/>
        <end position="257"/>
    </location>
</feature>
<dbReference type="EMBL" id="AMRJ01000012">
    <property type="protein sequence ID" value="EKF74317.1"/>
    <property type="molecule type" value="Genomic_DNA"/>
</dbReference>
<evidence type="ECO:0000256" key="1">
    <source>
        <dbReference type="ARBA" id="ARBA00010333"/>
    </source>
</evidence>
<feature type="signal peptide" evidence="3">
    <location>
        <begin position="1"/>
        <end position="22"/>
    </location>
</feature>
<dbReference type="OrthoDB" id="368476at2"/>
<comment type="similarity">
    <text evidence="1">Belongs to the bacterial solute-binding protein 3 family.</text>
</comment>
<reference evidence="5 6" key="1">
    <citation type="journal article" date="2012" name="J. Bacteriol.">
        <title>Genome Sequence of the Alkane-Degrading Bacterium Alcanivorax hongdengensis Type Strain A-11-3.</title>
        <authorList>
            <person name="Lai Q."/>
            <person name="Shao Z."/>
        </authorList>
    </citation>
    <scope>NUCLEOTIDE SEQUENCE [LARGE SCALE GENOMIC DNA]</scope>
    <source>
        <strain evidence="5 6">A-11-3</strain>
    </source>
</reference>
<evidence type="ECO:0000256" key="3">
    <source>
        <dbReference type="SAM" id="SignalP"/>
    </source>
</evidence>
<evidence type="ECO:0000313" key="6">
    <source>
        <dbReference type="Proteomes" id="UP000010164"/>
    </source>
</evidence>
<gene>
    <name evidence="5" type="ORF">A11A3_08960</name>
</gene>
<evidence type="ECO:0000259" key="4">
    <source>
        <dbReference type="SMART" id="SM00062"/>
    </source>
</evidence>
<dbReference type="STRING" id="1177179.A11A3_08960"/>
<feature type="domain" description="Solute-binding protein family 3/N-terminal" evidence="4">
    <location>
        <begin position="30"/>
        <end position="253"/>
    </location>
</feature>
<dbReference type="PANTHER" id="PTHR35936">
    <property type="entry name" value="MEMBRANE-BOUND LYTIC MUREIN TRANSGLYCOSYLASE F"/>
    <property type="match status" value="1"/>
</dbReference>
<proteinExistence type="inferred from homology"/>
<keyword evidence="2 3" id="KW-0732">Signal</keyword>
<dbReference type="AlphaFoldDB" id="L0WDR9"/>
<dbReference type="PROSITE" id="PS51257">
    <property type="entry name" value="PROKAR_LIPOPROTEIN"/>
    <property type="match status" value="1"/>
</dbReference>
<protein>
    <submittedName>
        <fullName evidence="5">Amino acid ABC transporter periplasmic protein</fullName>
    </submittedName>
</protein>
<dbReference type="InterPro" id="IPR001638">
    <property type="entry name" value="Solute-binding_3/MltF_N"/>
</dbReference>
<dbReference type="Proteomes" id="UP000010164">
    <property type="component" value="Unassembled WGS sequence"/>
</dbReference>
<dbReference type="RefSeq" id="WP_008928971.1">
    <property type="nucleotide sequence ID" value="NZ_AMRJ01000012.1"/>
</dbReference>
<name>L0WDR9_9GAMM</name>
<dbReference type="PANTHER" id="PTHR35936:SF17">
    <property type="entry name" value="ARGININE-BINDING EXTRACELLULAR PROTEIN ARTP"/>
    <property type="match status" value="1"/>
</dbReference>
<dbReference type="Pfam" id="PF00497">
    <property type="entry name" value="SBP_bac_3"/>
    <property type="match status" value="1"/>
</dbReference>
<accession>L0WDR9</accession>
<dbReference type="eggNOG" id="COG0834">
    <property type="taxonomic scope" value="Bacteria"/>
</dbReference>
<dbReference type="SMART" id="SM00062">
    <property type="entry name" value="PBPb"/>
    <property type="match status" value="1"/>
</dbReference>